<keyword evidence="11 14" id="KW-0119">Carbohydrate metabolism</keyword>
<evidence type="ECO:0000256" key="2">
    <source>
        <dbReference type="ARBA" id="ARBA00001913"/>
    </source>
</evidence>
<feature type="coiled-coil region" evidence="15">
    <location>
        <begin position="749"/>
        <end position="779"/>
    </location>
</feature>
<dbReference type="SUPFAM" id="SSF51011">
    <property type="entry name" value="Glycosyl hydrolase domain"/>
    <property type="match status" value="1"/>
</dbReference>
<keyword evidence="16" id="KW-0472">Membrane</keyword>
<comment type="similarity">
    <text evidence="4 13">Belongs to the glycosyl hydrolase 13 family.</text>
</comment>
<evidence type="ECO:0000256" key="9">
    <source>
        <dbReference type="ARBA" id="ARBA00022837"/>
    </source>
</evidence>
<evidence type="ECO:0000259" key="19">
    <source>
        <dbReference type="SMART" id="SM00642"/>
    </source>
</evidence>
<dbReference type="Pfam" id="PF02806">
    <property type="entry name" value="Alpha-amylase_C"/>
    <property type="match status" value="1"/>
</dbReference>
<comment type="caution">
    <text evidence="20">The sequence shown here is derived from an EMBL/GenBank/DDBJ whole genome shotgun (WGS) entry which is preliminary data.</text>
</comment>
<keyword evidence="17" id="KW-0732">Signal</keyword>
<organism evidence="20 21">
    <name type="scientific">Daphnia magna</name>
    <dbReference type="NCBI Taxonomy" id="35525"/>
    <lineage>
        <taxon>Eukaryota</taxon>
        <taxon>Metazoa</taxon>
        <taxon>Ecdysozoa</taxon>
        <taxon>Arthropoda</taxon>
        <taxon>Crustacea</taxon>
        <taxon>Branchiopoda</taxon>
        <taxon>Diplostraca</taxon>
        <taxon>Cladocera</taxon>
        <taxon>Anomopoda</taxon>
        <taxon>Daphniidae</taxon>
        <taxon>Daphnia</taxon>
    </lineage>
</organism>
<evidence type="ECO:0000256" key="7">
    <source>
        <dbReference type="ARBA" id="ARBA00022723"/>
    </source>
</evidence>
<feature type="transmembrane region" description="Helical" evidence="16">
    <location>
        <begin position="714"/>
        <end position="734"/>
    </location>
</feature>
<keyword evidence="10" id="KW-0868">Chloride</keyword>
<keyword evidence="9" id="KW-0106">Calcium</keyword>
<dbReference type="Gene3D" id="3.20.20.80">
    <property type="entry name" value="Glycosidases"/>
    <property type="match status" value="1"/>
</dbReference>
<evidence type="ECO:0000259" key="18">
    <source>
        <dbReference type="SMART" id="SM00632"/>
    </source>
</evidence>
<feature type="chain" id="PRO_5046619780" description="Alpha-amylase" evidence="17">
    <location>
        <begin position="17"/>
        <end position="869"/>
    </location>
</feature>
<accession>A0ABQ9ZNX0</accession>
<dbReference type="SUPFAM" id="SSF51445">
    <property type="entry name" value="(Trans)glycosidases"/>
    <property type="match status" value="1"/>
</dbReference>
<keyword evidence="12 14" id="KW-0326">Glycosidase</keyword>
<dbReference type="InterPro" id="IPR031319">
    <property type="entry name" value="A-amylase_C"/>
</dbReference>
<evidence type="ECO:0000256" key="5">
    <source>
        <dbReference type="ARBA" id="ARBA00011245"/>
    </source>
</evidence>
<dbReference type="InterPro" id="IPR006047">
    <property type="entry name" value="GH13_cat_dom"/>
</dbReference>
<dbReference type="InterPro" id="IPR013780">
    <property type="entry name" value="Glyco_hydro_b"/>
</dbReference>
<evidence type="ECO:0000256" key="14">
    <source>
        <dbReference type="RuleBase" id="RU361134"/>
    </source>
</evidence>
<evidence type="ECO:0000256" key="4">
    <source>
        <dbReference type="ARBA" id="ARBA00008061"/>
    </source>
</evidence>
<dbReference type="Pfam" id="PF00128">
    <property type="entry name" value="Alpha-amylase"/>
    <property type="match status" value="1"/>
</dbReference>
<dbReference type="InterPro" id="IPR006048">
    <property type="entry name" value="A-amylase/branching_C"/>
</dbReference>
<comment type="subunit">
    <text evidence="5">Monomer.</text>
</comment>
<feature type="signal peptide" evidence="17">
    <location>
        <begin position="1"/>
        <end position="16"/>
    </location>
</feature>
<comment type="catalytic activity">
    <reaction evidence="1 14">
        <text>Endohydrolysis of (1-&gt;4)-alpha-D-glucosidic linkages in polysaccharides containing three or more (1-&gt;4)-alpha-linked D-glucose units.</text>
        <dbReference type="EC" id="3.2.1.1"/>
    </reaction>
</comment>
<keyword evidence="16" id="KW-0812">Transmembrane</keyword>
<keyword evidence="7" id="KW-0479">Metal-binding</keyword>
<dbReference type="PANTHER" id="PTHR43447">
    <property type="entry name" value="ALPHA-AMYLASE"/>
    <property type="match status" value="1"/>
</dbReference>
<keyword evidence="16" id="KW-1133">Transmembrane helix</keyword>
<keyword evidence="8 14" id="KW-0378">Hydrolase</keyword>
<feature type="domain" description="Glycosyl hydrolase family 13 catalytic" evidence="19">
    <location>
        <begin position="26"/>
        <end position="402"/>
    </location>
</feature>
<dbReference type="EMBL" id="JAOYFB010000004">
    <property type="protein sequence ID" value="KAK4014513.1"/>
    <property type="molecule type" value="Genomic_DNA"/>
</dbReference>
<dbReference type="InterPro" id="IPR006046">
    <property type="entry name" value="Alpha_amylase"/>
</dbReference>
<dbReference type="EC" id="3.2.1.1" evidence="6 14"/>
<evidence type="ECO:0000256" key="13">
    <source>
        <dbReference type="RuleBase" id="RU003615"/>
    </source>
</evidence>
<sequence>MLRWLLFLSLASHCLALYDPNCNGKQVMVHLFEWKWTDIAAECERYLAGAGFCGVQVSPPTEHVILPENNYPWWQRYQPVSYKLFSRSGSEADFVDMVHRCNSVGVRIYVDAVVNHMTGTGRSGTADGGSTYNSVGDARDFPGVPYSAEHFTPRDQCPSGDGNVNDYSNPANVRNCYLVSLTDLYGKLDYVRDAVAGYFNHLIQVGVAGIRIDAAKHMWPEDIAAVLSRLNDLPTDQGFPAGSKFYVFQEVIDQNDGAIKVDEYYDTGYVTEFRYCSKIAWGIKDYGQLSNLIDYGWGMARSDRAFIFTDNHDNQRGHGGGGNVITHENPRDYKQAVAYTLAQDYGFTRIMSSYFFENSDQGPPSNGGYSTADVTINADGSCGGGWVCEHRWNVMKKMVEFRNLVAGTTMSNYWNNGNAVAFSRGNQGFFAMAKQGSMSETLQTGLPAGSYCNIIDDCASSIQVGADGMAQVNINNYEEPIMAVCVGCGGGGGTPGPIVTTTAGPTPPPMTGIQRTVVFVKKQTSPGQDLFIRGGIDSTVRPGCSQDITSTCAIDFQMKSLGTSSHYDKYNTWSTGDSRLDWYGAEPGQGSYMGQLAEGTPLAWTSNSPSSPGYQSLNSWGEHYWMVEFDMDCSQNENGWFEVKAYLTNGAGWESDINQSTCTGSAGGRAPYTSKNHLGRCGFVNVFDFGMSSCQIIPISVTALGEMVGFFTNLRGILIFAFAAFSCSVCALTLNQHFQQLRNDCVRTKELLEDNIIRLEKVQAQLETLELKVKQHSLLGEVLLDQFEDISSAKLQEEMIEHDSKIRQEENFASVPQISISSAITESIPNDAIKFIQEIKGPMKTADPASIVPVPKGVIRMDYNSFTLS</sequence>
<gene>
    <name evidence="20" type="ORF">OUZ56_027036</name>
</gene>
<evidence type="ECO:0000313" key="20">
    <source>
        <dbReference type="EMBL" id="KAK4014513.1"/>
    </source>
</evidence>
<dbReference type="SMART" id="SM00642">
    <property type="entry name" value="Aamy"/>
    <property type="match status" value="1"/>
</dbReference>
<comment type="cofactor">
    <cofactor evidence="2">
        <name>Ca(2+)</name>
        <dbReference type="ChEBI" id="CHEBI:29108"/>
    </cofactor>
</comment>
<evidence type="ECO:0000256" key="10">
    <source>
        <dbReference type="ARBA" id="ARBA00023214"/>
    </source>
</evidence>
<comment type="cofactor">
    <cofactor evidence="3">
        <name>chloride</name>
        <dbReference type="ChEBI" id="CHEBI:17996"/>
    </cofactor>
</comment>
<dbReference type="PRINTS" id="PR00110">
    <property type="entry name" value="ALPHAAMYLASE"/>
</dbReference>
<evidence type="ECO:0000256" key="3">
    <source>
        <dbReference type="ARBA" id="ARBA00001923"/>
    </source>
</evidence>
<evidence type="ECO:0000256" key="1">
    <source>
        <dbReference type="ARBA" id="ARBA00000548"/>
    </source>
</evidence>
<dbReference type="CDD" id="cd11317">
    <property type="entry name" value="AmyAc_bac_euk_AmyA"/>
    <property type="match status" value="1"/>
</dbReference>
<evidence type="ECO:0000256" key="8">
    <source>
        <dbReference type="ARBA" id="ARBA00022801"/>
    </source>
</evidence>
<dbReference type="Proteomes" id="UP001234178">
    <property type="component" value="Unassembled WGS sequence"/>
</dbReference>
<name>A0ABQ9ZNX0_9CRUS</name>
<reference evidence="20 21" key="1">
    <citation type="journal article" date="2023" name="Nucleic Acids Res.">
        <title>The hologenome of Daphnia magna reveals possible DNA methylation and microbiome-mediated evolution of the host genome.</title>
        <authorList>
            <person name="Chaturvedi A."/>
            <person name="Li X."/>
            <person name="Dhandapani V."/>
            <person name="Marshall H."/>
            <person name="Kissane S."/>
            <person name="Cuenca-Cambronero M."/>
            <person name="Asole G."/>
            <person name="Calvet F."/>
            <person name="Ruiz-Romero M."/>
            <person name="Marangio P."/>
            <person name="Guigo R."/>
            <person name="Rago D."/>
            <person name="Mirbahai L."/>
            <person name="Eastwood N."/>
            <person name="Colbourne J.K."/>
            <person name="Zhou J."/>
            <person name="Mallon E."/>
            <person name="Orsini L."/>
        </authorList>
    </citation>
    <scope>NUCLEOTIDE SEQUENCE [LARGE SCALE GENOMIC DNA]</scope>
    <source>
        <strain evidence="20">LRV0_1</strain>
    </source>
</reference>
<keyword evidence="15" id="KW-0175">Coiled coil</keyword>
<evidence type="ECO:0000256" key="17">
    <source>
        <dbReference type="SAM" id="SignalP"/>
    </source>
</evidence>
<dbReference type="InterPro" id="IPR017853">
    <property type="entry name" value="GH"/>
</dbReference>
<dbReference type="Gene3D" id="2.60.40.1180">
    <property type="entry name" value="Golgi alpha-mannosidase II"/>
    <property type="match status" value="1"/>
</dbReference>
<evidence type="ECO:0000256" key="11">
    <source>
        <dbReference type="ARBA" id="ARBA00023277"/>
    </source>
</evidence>
<protein>
    <recommendedName>
        <fullName evidence="6 14">Alpha-amylase</fullName>
        <ecNumber evidence="6 14">3.2.1.1</ecNumber>
    </recommendedName>
</protein>
<proteinExistence type="inferred from homology"/>
<evidence type="ECO:0000256" key="6">
    <source>
        <dbReference type="ARBA" id="ARBA00012595"/>
    </source>
</evidence>
<evidence type="ECO:0000256" key="16">
    <source>
        <dbReference type="SAM" id="Phobius"/>
    </source>
</evidence>
<dbReference type="SMART" id="SM00632">
    <property type="entry name" value="Aamy_C"/>
    <property type="match status" value="1"/>
</dbReference>
<evidence type="ECO:0000313" key="21">
    <source>
        <dbReference type="Proteomes" id="UP001234178"/>
    </source>
</evidence>
<keyword evidence="21" id="KW-1185">Reference proteome</keyword>
<evidence type="ECO:0000256" key="12">
    <source>
        <dbReference type="ARBA" id="ARBA00023295"/>
    </source>
</evidence>
<feature type="domain" description="Alpha-amylase C-terminal" evidence="18">
    <location>
        <begin position="411"/>
        <end position="489"/>
    </location>
</feature>
<evidence type="ECO:0000256" key="15">
    <source>
        <dbReference type="SAM" id="Coils"/>
    </source>
</evidence>